<dbReference type="InterPro" id="IPR020846">
    <property type="entry name" value="MFS_dom"/>
</dbReference>
<feature type="transmembrane region" description="Helical" evidence="6">
    <location>
        <begin position="98"/>
        <end position="116"/>
    </location>
</feature>
<evidence type="ECO:0000313" key="8">
    <source>
        <dbReference type="EMBL" id="MBD7997986.1"/>
    </source>
</evidence>
<feature type="transmembrane region" description="Helical" evidence="6">
    <location>
        <begin position="426"/>
        <end position="446"/>
    </location>
</feature>
<evidence type="ECO:0000256" key="4">
    <source>
        <dbReference type="ARBA" id="ARBA00022989"/>
    </source>
</evidence>
<reference evidence="8 9" key="1">
    <citation type="submission" date="2020-08" db="EMBL/GenBank/DDBJ databases">
        <title>A Genomic Blueprint of the Chicken Gut Microbiome.</title>
        <authorList>
            <person name="Gilroy R."/>
            <person name="Ravi A."/>
            <person name="Getino M."/>
            <person name="Pursley I."/>
            <person name="Horton D.L."/>
            <person name="Alikhan N.-F."/>
            <person name="Baker D."/>
            <person name="Gharbi K."/>
            <person name="Hall N."/>
            <person name="Watson M."/>
            <person name="Adriaenssens E.M."/>
            <person name="Foster-Nyarko E."/>
            <person name="Jarju S."/>
            <person name="Secka A."/>
            <person name="Antonio M."/>
            <person name="Oren A."/>
            <person name="Chaudhuri R."/>
            <person name="La Ragione R.M."/>
            <person name="Hildebrand F."/>
            <person name="Pallen M.J."/>
        </authorList>
    </citation>
    <scope>NUCLEOTIDE SEQUENCE [LARGE SCALE GENOMIC DNA]</scope>
    <source>
        <strain evidence="8 9">Sa2CUA8</strain>
    </source>
</reference>
<feature type="transmembrane region" description="Helical" evidence="6">
    <location>
        <begin position="192"/>
        <end position="212"/>
    </location>
</feature>
<evidence type="ECO:0000256" key="2">
    <source>
        <dbReference type="ARBA" id="ARBA00022448"/>
    </source>
</evidence>
<keyword evidence="2" id="KW-0813">Transport</keyword>
<keyword evidence="5 6" id="KW-0472">Membrane</keyword>
<dbReference type="PANTHER" id="PTHR42718">
    <property type="entry name" value="MAJOR FACILITATOR SUPERFAMILY MULTIDRUG TRANSPORTER MFSC"/>
    <property type="match status" value="1"/>
</dbReference>
<keyword evidence="9" id="KW-1185">Reference proteome</keyword>
<evidence type="ECO:0000256" key="5">
    <source>
        <dbReference type="ARBA" id="ARBA00023136"/>
    </source>
</evidence>
<evidence type="ECO:0000313" key="9">
    <source>
        <dbReference type="Proteomes" id="UP000633601"/>
    </source>
</evidence>
<dbReference type="PANTHER" id="PTHR42718:SF9">
    <property type="entry name" value="MAJOR FACILITATOR SUPERFAMILY MULTIDRUG TRANSPORTER MFSC"/>
    <property type="match status" value="1"/>
</dbReference>
<accession>A0ABR8V0F6</accession>
<feature type="transmembrane region" description="Helical" evidence="6">
    <location>
        <begin position="489"/>
        <end position="509"/>
    </location>
</feature>
<evidence type="ECO:0000256" key="6">
    <source>
        <dbReference type="SAM" id="Phobius"/>
    </source>
</evidence>
<feature type="transmembrane region" description="Helical" evidence="6">
    <location>
        <begin position="355"/>
        <end position="377"/>
    </location>
</feature>
<gene>
    <name evidence="8" type="ORF">H9640_05430</name>
</gene>
<dbReference type="InterPro" id="IPR011701">
    <property type="entry name" value="MFS"/>
</dbReference>
<dbReference type="Pfam" id="PF07690">
    <property type="entry name" value="MFS_1"/>
    <property type="match status" value="1"/>
</dbReference>
<feature type="transmembrane region" description="Helical" evidence="6">
    <location>
        <begin position="136"/>
        <end position="155"/>
    </location>
</feature>
<proteinExistence type="predicted"/>
<sequence>MGVLPGSGRTSVSGDGPIVRDIASQVKRRGISSAFLTRPAERYNVSGTCYTTSRRRLRCRRPVADEGVLVTEVRTAGAQRSAQDLTPSGGVPITGRKAVALVAVLLLGVLAFQLNASMVTPALPHMAVELGVSASQIAQVSSLFFLAGSVAGMVLARWADFIGRRRVLVIVLCVLALGTLLCLFASSLPVLLVGRVLQGASAATFQLAYVILSEAMAVKVFGVTLGIITAVNGGVGGIDGWVGGLLTDAYGYRSIFLVVLVVGLFGLVGVLAVVPKVDPPRSEKGSMDWAGAAALSVGLIGMTYFVSQGSALGWLSPVALTFLVVTAVALVVFWRLEKRHASPLIAVQHLRSRQVWPLIATTTLALAGIFAVINFSVVLLSQGGAPGFEMTASRSALVYLMPAALIGVVTAPLAGWLAGRFGWIKVLRVGMTISLVVLAVVATLTFNPWVVAAMVAILGVSYNGLVLTTVNGLGVLLSPREAPSALPGLNGASFGLGASIGIGVVAPFIARGTSAGYTTGLWISVGITALALVASWFIAPRPEADAPA</sequence>
<name>A0ABR8V0F6_9CELL</name>
<comment type="caution">
    <text evidence="8">The sequence shown here is derived from an EMBL/GenBank/DDBJ whole genome shotgun (WGS) entry which is preliminary data.</text>
</comment>
<dbReference type="EMBL" id="JACSQE010000003">
    <property type="protein sequence ID" value="MBD7997986.1"/>
    <property type="molecule type" value="Genomic_DNA"/>
</dbReference>
<dbReference type="Gene3D" id="1.20.1250.20">
    <property type="entry name" value="MFS general substrate transporter like domains"/>
    <property type="match status" value="2"/>
</dbReference>
<comment type="subcellular location">
    <subcellularLocation>
        <location evidence="1">Cell membrane</location>
        <topology evidence="1">Multi-pass membrane protein</topology>
    </subcellularLocation>
</comment>
<feature type="transmembrane region" description="Helical" evidence="6">
    <location>
        <begin position="286"/>
        <end position="306"/>
    </location>
</feature>
<dbReference type="PROSITE" id="PS50850">
    <property type="entry name" value="MFS"/>
    <property type="match status" value="1"/>
</dbReference>
<evidence type="ECO:0000259" key="7">
    <source>
        <dbReference type="PROSITE" id="PS50850"/>
    </source>
</evidence>
<evidence type="ECO:0000256" key="1">
    <source>
        <dbReference type="ARBA" id="ARBA00004651"/>
    </source>
</evidence>
<feature type="transmembrane region" description="Helical" evidence="6">
    <location>
        <begin position="397"/>
        <end position="419"/>
    </location>
</feature>
<evidence type="ECO:0000256" key="3">
    <source>
        <dbReference type="ARBA" id="ARBA00022692"/>
    </source>
</evidence>
<feature type="transmembrane region" description="Helical" evidence="6">
    <location>
        <begin position="521"/>
        <end position="539"/>
    </location>
</feature>
<dbReference type="SUPFAM" id="SSF103473">
    <property type="entry name" value="MFS general substrate transporter"/>
    <property type="match status" value="1"/>
</dbReference>
<dbReference type="InterPro" id="IPR036259">
    <property type="entry name" value="MFS_trans_sf"/>
</dbReference>
<protein>
    <submittedName>
        <fullName evidence="8">MFS transporter</fullName>
    </submittedName>
</protein>
<feature type="transmembrane region" description="Helical" evidence="6">
    <location>
        <begin position="452"/>
        <end position="477"/>
    </location>
</feature>
<feature type="domain" description="Major facilitator superfamily (MFS) profile" evidence="7">
    <location>
        <begin position="101"/>
        <end position="543"/>
    </location>
</feature>
<feature type="transmembrane region" description="Helical" evidence="6">
    <location>
        <begin position="250"/>
        <end position="274"/>
    </location>
</feature>
<keyword evidence="3 6" id="KW-0812">Transmembrane</keyword>
<feature type="transmembrane region" description="Helical" evidence="6">
    <location>
        <begin position="312"/>
        <end position="334"/>
    </location>
</feature>
<keyword evidence="4 6" id="KW-1133">Transmembrane helix</keyword>
<organism evidence="8 9">
    <name type="scientific">Oerskovia gallyi</name>
    <dbReference type="NCBI Taxonomy" id="2762226"/>
    <lineage>
        <taxon>Bacteria</taxon>
        <taxon>Bacillati</taxon>
        <taxon>Actinomycetota</taxon>
        <taxon>Actinomycetes</taxon>
        <taxon>Micrococcales</taxon>
        <taxon>Cellulomonadaceae</taxon>
        <taxon>Oerskovia</taxon>
    </lineage>
</organism>
<dbReference type="Proteomes" id="UP000633601">
    <property type="component" value="Unassembled WGS sequence"/>
</dbReference>
<feature type="transmembrane region" description="Helical" evidence="6">
    <location>
        <begin position="219"/>
        <end position="238"/>
    </location>
</feature>
<feature type="transmembrane region" description="Helical" evidence="6">
    <location>
        <begin position="167"/>
        <end position="186"/>
    </location>
</feature>